<feature type="signal peptide" evidence="1">
    <location>
        <begin position="1"/>
        <end position="26"/>
    </location>
</feature>
<dbReference type="EMBL" id="BSYO01000013">
    <property type="protein sequence ID" value="GMH13832.1"/>
    <property type="molecule type" value="Genomic_DNA"/>
</dbReference>
<accession>A0AAD3SNN6</accession>
<comment type="caution">
    <text evidence="2">The sequence shown here is derived from an EMBL/GenBank/DDBJ whole genome shotgun (WGS) entry which is preliminary data.</text>
</comment>
<evidence type="ECO:0000313" key="2">
    <source>
        <dbReference type="EMBL" id="GMH13832.1"/>
    </source>
</evidence>
<feature type="chain" id="PRO_5042243110" evidence="1">
    <location>
        <begin position="27"/>
        <end position="78"/>
    </location>
</feature>
<dbReference type="Proteomes" id="UP001279734">
    <property type="component" value="Unassembled WGS sequence"/>
</dbReference>
<sequence>MRSNSVCLLLIVVMVAFSMHTLPAQCRKLSPTIRNCNDGAAGIVSYAVSANNSSSIDFVLRSMRFVLASGPSKKGAGH</sequence>
<dbReference type="AlphaFoldDB" id="A0AAD3SNN6"/>
<evidence type="ECO:0000313" key="3">
    <source>
        <dbReference type="Proteomes" id="UP001279734"/>
    </source>
</evidence>
<keyword evidence="3" id="KW-1185">Reference proteome</keyword>
<gene>
    <name evidence="2" type="ORF">Nepgr_015673</name>
</gene>
<organism evidence="2 3">
    <name type="scientific">Nepenthes gracilis</name>
    <name type="common">Slender pitcher plant</name>
    <dbReference type="NCBI Taxonomy" id="150966"/>
    <lineage>
        <taxon>Eukaryota</taxon>
        <taxon>Viridiplantae</taxon>
        <taxon>Streptophyta</taxon>
        <taxon>Embryophyta</taxon>
        <taxon>Tracheophyta</taxon>
        <taxon>Spermatophyta</taxon>
        <taxon>Magnoliopsida</taxon>
        <taxon>eudicotyledons</taxon>
        <taxon>Gunneridae</taxon>
        <taxon>Pentapetalae</taxon>
        <taxon>Caryophyllales</taxon>
        <taxon>Nepenthaceae</taxon>
        <taxon>Nepenthes</taxon>
    </lineage>
</organism>
<reference evidence="2" key="1">
    <citation type="submission" date="2023-05" db="EMBL/GenBank/DDBJ databases">
        <title>Nepenthes gracilis genome sequencing.</title>
        <authorList>
            <person name="Fukushima K."/>
        </authorList>
    </citation>
    <scope>NUCLEOTIDE SEQUENCE</scope>
    <source>
        <strain evidence="2">SING2019-196</strain>
    </source>
</reference>
<proteinExistence type="predicted"/>
<name>A0AAD3SNN6_NEPGR</name>
<protein>
    <submittedName>
        <fullName evidence="2">Uncharacterized protein</fullName>
    </submittedName>
</protein>
<evidence type="ECO:0000256" key="1">
    <source>
        <dbReference type="SAM" id="SignalP"/>
    </source>
</evidence>
<keyword evidence="1" id="KW-0732">Signal</keyword>